<dbReference type="AlphaFoldDB" id="F1A5P3"/>
<dbReference type="PIRSF" id="PIRSF017434">
    <property type="entry name" value="Purine_5'-nucleotidase"/>
    <property type="match status" value="1"/>
</dbReference>
<dbReference type="InterPro" id="IPR008380">
    <property type="entry name" value="HAD-SF_hydro_IG_5-nucl"/>
</dbReference>
<dbReference type="Gene3D" id="3.40.50.1000">
    <property type="entry name" value="HAD superfamily/HAD-like"/>
    <property type="match status" value="1"/>
</dbReference>
<evidence type="ECO:0000313" key="7">
    <source>
        <dbReference type="EMBL" id="EGC28492.1"/>
    </source>
</evidence>
<dbReference type="FunFam" id="3.40.50.1000:FF:000532">
    <property type="match status" value="1"/>
</dbReference>
<dbReference type="InParanoid" id="F1A5P3"/>
<dbReference type="eggNOG" id="KOG2470">
    <property type="taxonomic scope" value="Eukaryota"/>
</dbReference>
<evidence type="ECO:0000256" key="4">
    <source>
        <dbReference type="ARBA" id="ARBA00022842"/>
    </source>
</evidence>
<feature type="active site" description="Proton donor" evidence="5">
    <location>
        <position position="130"/>
    </location>
</feature>
<comment type="similarity">
    <text evidence="1">Belongs to the 5'(3')-deoxyribonucleotidase family.</text>
</comment>
<evidence type="ECO:0000256" key="6">
    <source>
        <dbReference type="PIRSR" id="PIRSR017434-2"/>
    </source>
</evidence>
<evidence type="ECO:0000256" key="3">
    <source>
        <dbReference type="ARBA" id="ARBA00022801"/>
    </source>
</evidence>
<feature type="binding site" evidence="6">
    <location>
        <position position="130"/>
    </location>
    <ligand>
        <name>GMP</name>
        <dbReference type="ChEBI" id="CHEBI:58115"/>
    </ligand>
</feature>
<dbReference type="KEGG" id="dpp:DICPUDRAFT_160087"/>
<proteinExistence type="inferred from homology"/>
<dbReference type="GeneID" id="10510863"/>
<dbReference type="OrthoDB" id="8062037at2759"/>
<dbReference type="InterPro" id="IPR023214">
    <property type="entry name" value="HAD_sf"/>
</dbReference>
<evidence type="ECO:0000256" key="1">
    <source>
        <dbReference type="ARBA" id="ARBA00009589"/>
    </source>
</evidence>
<dbReference type="RefSeq" id="XP_003294987.1">
    <property type="nucleotide sequence ID" value="XM_003294939.1"/>
</dbReference>
<keyword evidence="3" id="KW-0378">Hydrolase</keyword>
<dbReference type="PANTHER" id="PTHR12103">
    <property type="entry name" value="5'-NUCLEOTIDASE DOMAIN-CONTAINING"/>
    <property type="match status" value="1"/>
</dbReference>
<dbReference type="GO" id="GO:0008253">
    <property type="term" value="F:5'-nucleotidase activity"/>
    <property type="evidence" value="ECO:0000318"/>
    <property type="project" value="GO_Central"/>
</dbReference>
<reference evidence="8" key="1">
    <citation type="journal article" date="2011" name="Genome Biol.">
        <title>Comparative genomics of the social amoebae Dictyostelium discoideum and Dictyostelium purpureum.</title>
        <authorList>
            <consortium name="US DOE Joint Genome Institute (JGI-PGF)"/>
            <person name="Sucgang R."/>
            <person name="Kuo A."/>
            <person name="Tian X."/>
            <person name="Salerno W."/>
            <person name="Parikh A."/>
            <person name="Feasley C.L."/>
            <person name="Dalin E."/>
            <person name="Tu H."/>
            <person name="Huang E."/>
            <person name="Barry K."/>
            <person name="Lindquist E."/>
            <person name="Shapiro H."/>
            <person name="Bruce D."/>
            <person name="Schmutz J."/>
            <person name="Salamov A."/>
            <person name="Fey P."/>
            <person name="Gaudet P."/>
            <person name="Anjard C."/>
            <person name="Babu M.M."/>
            <person name="Basu S."/>
            <person name="Bushmanova Y."/>
            <person name="van der Wel H."/>
            <person name="Katoh-Kurasawa M."/>
            <person name="Dinh C."/>
            <person name="Coutinho P.M."/>
            <person name="Saito T."/>
            <person name="Elias M."/>
            <person name="Schaap P."/>
            <person name="Kay R.R."/>
            <person name="Henrissat B."/>
            <person name="Eichinger L."/>
            <person name="Rivero F."/>
            <person name="Putnam N.H."/>
            <person name="West C.M."/>
            <person name="Loomis W.F."/>
            <person name="Chisholm R.L."/>
            <person name="Shaulsky G."/>
            <person name="Strassmann J.E."/>
            <person name="Queller D.C."/>
            <person name="Kuspa A."/>
            <person name="Grigoriev I.V."/>
        </authorList>
    </citation>
    <scope>NUCLEOTIDE SEQUENCE [LARGE SCALE GENOMIC DNA]</scope>
    <source>
        <strain evidence="8">QSDP1</strain>
    </source>
</reference>
<dbReference type="GO" id="GO:0046872">
    <property type="term" value="F:metal ion binding"/>
    <property type="evidence" value="ECO:0007669"/>
    <property type="project" value="UniProtKB-KW"/>
</dbReference>
<dbReference type="OMA" id="LWARGNR"/>
<evidence type="ECO:0008006" key="9">
    <source>
        <dbReference type="Google" id="ProtNLM"/>
    </source>
</evidence>
<dbReference type="CDD" id="cd07522">
    <property type="entry name" value="HAD_cN-II"/>
    <property type="match status" value="1"/>
</dbReference>
<name>F1A5P3_DICPU</name>
<evidence type="ECO:0000256" key="5">
    <source>
        <dbReference type="PIRSR" id="PIRSR017434-1"/>
    </source>
</evidence>
<protein>
    <recommendedName>
        <fullName evidence="9">5'-nucleotidase</fullName>
    </recommendedName>
</protein>
<dbReference type="Proteomes" id="UP000001064">
    <property type="component" value="Unassembled WGS sequence"/>
</dbReference>
<keyword evidence="8" id="KW-1185">Reference proteome</keyword>
<dbReference type="Pfam" id="PF05761">
    <property type="entry name" value="5_nucleotid"/>
    <property type="match status" value="1"/>
</dbReference>
<accession>F1A5P3</accession>
<organism evidence="7 8">
    <name type="scientific">Dictyostelium purpureum</name>
    <name type="common">Slime mold</name>
    <dbReference type="NCBI Taxonomy" id="5786"/>
    <lineage>
        <taxon>Eukaryota</taxon>
        <taxon>Amoebozoa</taxon>
        <taxon>Evosea</taxon>
        <taxon>Eumycetozoa</taxon>
        <taxon>Dictyostelia</taxon>
        <taxon>Dictyosteliales</taxon>
        <taxon>Dictyosteliaceae</taxon>
        <taxon>Dictyostelium</taxon>
    </lineage>
</organism>
<feature type="active site" description="Nucleophile" evidence="5">
    <location>
        <position position="128"/>
    </location>
</feature>
<gene>
    <name evidence="7" type="ORF">DICPUDRAFT_160087</name>
</gene>
<evidence type="ECO:0000256" key="2">
    <source>
        <dbReference type="ARBA" id="ARBA00022723"/>
    </source>
</evidence>
<comment type="cofactor">
    <cofactor evidence="6">
        <name>Mg(2+)</name>
        <dbReference type="ChEBI" id="CHEBI:18420"/>
    </cofactor>
    <text evidence="6">Binds 1 Mg(2+) ion per subunit.</text>
</comment>
<dbReference type="VEuPathDB" id="AmoebaDB:DICPUDRAFT_160087"/>
<feature type="binding site" evidence="6">
    <location>
        <position position="412"/>
    </location>
    <ligand>
        <name>Mg(2+)</name>
        <dbReference type="ChEBI" id="CHEBI:18420"/>
    </ligand>
</feature>
<dbReference type="SUPFAM" id="SSF56784">
    <property type="entry name" value="HAD-like"/>
    <property type="match status" value="1"/>
</dbReference>
<dbReference type="FunCoup" id="F1A5P3">
    <property type="interactions" value="6"/>
</dbReference>
<evidence type="ECO:0000313" key="8">
    <source>
        <dbReference type="Proteomes" id="UP000001064"/>
    </source>
</evidence>
<dbReference type="InterPro" id="IPR016695">
    <property type="entry name" value="Pur_nucleotidase"/>
</dbReference>
<dbReference type="InterPro" id="IPR036412">
    <property type="entry name" value="HAD-like_sf"/>
</dbReference>
<dbReference type="EMBL" id="GL871619">
    <property type="protein sequence ID" value="EGC28492.1"/>
    <property type="molecule type" value="Genomic_DNA"/>
</dbReference>
<keyword evidence="2 6" id="KW-0479">Metal-binding</keyword>
<keyword evidence="4 6" id="KW-0460">Magnesium</keyword>
<sequence length="553" mass="64524">MNFLNRVSKSKSILKSSNCINYCTTAIPTQKQNYSTKNENTTPPIKNDLFTPNTFQSIVGYMNKPFEGKQSEYSQTHHSVLNMTLDQLIEMYKNRKVVDLSHVPTLDPQDVFVNGELKLAEVDVFGFDYDYTLANYSDQVQHLIYDLATSYLVDEQNYPAELKNLKYDSFAIRGLHFDMNHGLLMKLDFLNNIQPGAIYHGRKSLTKEQVIEKYGSMQLKKYYCENFLKPMSDIFCLPEACLISNTIQYLTEHNLSFEPRIIYEDVTKAVGKVHLGGGLHDQIIENLPLYLNKHPLLGDFLLKLKKAGKKLFLLTNNSYYYANHGMKYLLNDQLGDEYTDWTDLFDVIITQCDKPSFFGKGRPFRLFDPSSQRLDWREVSEFTPKKVYVGGSLKKFTEISKWRGRSVMYFGDHLFSDLVEPSLREGWKTVSIIKELETEVAIQNSPKYREQLADLLQLEDVIRRCQFFKGEKKDLFLEKLKQERYQKRIALKEPFNPNFGSIFRTHSNPTSFALSIQRYGDLYTSKIENFTSYPLNYVFYPSRNYLPHEFKLN</sequence>
<dbReference type="NCBIfam" id="TIGR02244">
    <property type="entry name" value="HAD-IG-Ncltidse"/>
    <property type="match status" value="1"/>
</dbReference>
<dbReference type="PANTHER" id="PTHR12103:SF12">
    <property type="entry name" value="FI20020P1"/>
    <property type="match status" value="1"/>
</dbReference>
<feature type="binding site" evidence="6">
    <location>
        <position position="128"/>
    </location>
    <ligand>
        <name>Mg(2+)</name>
        <dbReference type="ChEBI" id="CHEBI:18420"/>
    </ligand>
</feature>